<name>A0A521CC51_9BACT</name>
<sequence length="260" mass="29780">MNDFINYFSSHFGVFLLVLARMSSLFLSFPLALMNFLPLNIRIIFLLSLSFFILPYIEGVFYLSEISLISFLLLVLKEILTGFFLSLVTWIFYSIAVYSAELISYMMGLTIVNIFDPTFGMVSVLGRFFIFLFLIVFFSTGAYQIFFGAIFESFKIIPIGGFPISDSLLKFFIREGTLLFYLGFKLAFPFIFTLFVVNLALALINRLIPQINVFIVGLPLQLYIGILFLLLGFNTLIHFFRILNERFIDELLSAIKLLGG</sequence>
<protein>
    <submittedName>
        <fullName evidence="8">Flagellar biosynthetic protein FliR</fullName>
    </submittedName>
</protein>
<evidence type="ECO:0000256" key="6">
    <source>
        <dbReference type="ARBA" id="ARBA00023136"/>
    </source>
</evidence>
<keyword evidence="8" id="KW-0966">Cell projection</keyword>
<evidence type="ECO:0000256" key="1">
    <source>
        <dbReference type="ARBA" id="ARBA00004651"/>
    </source>
</evidence>
<keyword evidence="5 7" id="KW-1133">Transmembrane helix</keyword>
<accession>A0A521CC51</accession>
<dbReference type="Proteomes" id="UP000317315">
    <property type="component" value="Unassembled WGS sequence"/>
</dbReference>
<dbReference type="PRINTS" id="PR00953">
    <property type="entry name" value="TYPE3IMRPROT"/>
</dbReference>
<dbReference type="OrthoDB" id="9807748at2"/>
<feature type="transmembrane region" description="Helical" evidence="7">
    <location>
        <begin position="102"/>
        <end position="122"/>
    </location>
</feature>
<feature type="transmembrane region" description="Helical" evidence="7">
    <location>
        <begin position="12"/>
        <end position="36"/>
    </location>
</feature>
<evidence type="ECO:0000313" key="9">
    <source>
        <dbReference type="Proteomes" id="UP000317315"/>
    </source>
</evidence>
<dbReference type="EMBL" id="FXTM01000011">
    <property type="protein sequence ID" value="SMO56340.1"/>
    <property type="molecule type" value="Genomic_DNA"/>
</dbReference>
<evidence type="ECO:0000256" key="5">
    <source>
        <dbReference type="ARBA" id="ARBA00022989"/>
    </source>
</evidence>
<keyword evidence="3" id="KW-1003">Cell membrane</keyword>
<keyword evidence="8" id="KW-0282">Flagellum</keyword>
<keyword evidence="4 7" id="KW-0812">Transmembrane</keyword>
<feature type="transmembrane region" description="Helical" evidence="7">
    <location>
        <begin position="178"/>
        <end position="201"/>
    </location>
</feature>
<proteinExistence type="inferred from homology"/>
<organism evidence="8 9">
    <name type="scientific">Balnearium lithotrophicum</name>
    <dbReference type="NCBI Taxonomy" id="223788"/>
    <lineage>
        <taxon>Bacteria</taxon>
        <taxon>Pseudomonadati</taxon>
        <taxon>Aquificota</taxon>
        <taxon>Aquificia</taxon>
        <taxon>Desulfurobacteriales</taxon>
        <taxon>Desulfurobacteriaceae</taxon>
        <taxon>Balnearium</taxon>
    </lineage>
</organism>
<evidence type="ECO:0000256" key="7">
    <source>
        <dbReference type="SAM" id="Phobius"/>
    </source>
</evidence>
<comment type="similarity">
    <text evidence="2">Belongs to the FliR/MopE/SpaR family.</text>
</comment>
<evidence type="ECO:0000256" key="2">
    <source>
        <dbReference type="ARBA" id="ARBA00009772"/>
    </source>
</evidence>
<reference evidence="8 9" key="1">
    <citation type="submission" date="2017-05" db="EMBL/GenBank/DDBJ databases">
        <authorList>
            <person name="Varghese N."/>
            <person name="Submissions S."/>
        </authorList>
    </citation>
    <scope>NUCLEOTIDE SEQUENCE [LARGE SCALE GENOMIC DNA]</scope>
    <source>
        <strain evidence="8 9">DSM 16304</strain>
    </source>
</reference>
<comment type="subcellular location">
    <subcellularLocation>
        <location evidence="1">Cell membrane</location>
        <topology evidence="1">Multi-pass membrane protein</topology>
    </subcellularLocation>
</comment>
<evidence type="ECO:0000256" key="4">
    <source>
        <dbReference type="ARBA" id="ARBA00022692"/>
    </source>
</evidence>
<dbReference type="InterPro" id="IPR002010">
    <property type="entry name" value="T3SS_IM_R"/>
</dbReference>
<feature type="transmembrane region" description="Helical" evidence="7">
    <location>
        <begin position="213"/>
        <end position="237"/>
    </location>
</feature>
<dbReference type="GO" id="GO:0006605">
    <property type="term" value="P:protein targeting"/>
    <property type="evidence" value="ECO:0007669"/>
    <property type="project" value="InterPro"/>
</dbReference>
<feature type="transmembrane region" description="Helical" evidence="7">
    <location>
        <begin position="43"/>
        <end position="63"/>
    </location>
</feature>
<keyword evidence="6 7" id="KW-0472">Membrane</keyword>
<dbReference type="PANTHER" id="PTHR30065:SF1">
    <property type="entry name" value="SURFACE PRESENTATION OF ANTIGENS PROTEIN SPAR"/>
    <property type="match status" value="1"/>
</dbReference>
<feature type="transmembrane region" description="Helical" evidence="7">
    <location>
        <begin position="128"/>
        <end position="151"/>
    </location>
</feature>
<dbReference type="GO" id="GO:0005886">
    <property type="term" value="C:plasma membrane"/>
    <property type="evidence" value="ECO:0007669"/>
    <property type="project" value="UniProtKB-SubCell"/>
</dbReference>
<evidence type="ECO:0000256" key="3">
    <source>
        <dbReference type="ARBA" id="ARBA00022475"/>
    </source>
</evidence>
<keyword evidence="8" id="KW-0969">Cilium</keyword>
<dbReference type="Pfam" id="PF01311">
    <property type="entry name" value="Bac_export_1"/>
    <property type="match status" value="1"/>
</dbReference>
<evidence type="ECO:0000313" key="8">
    <source>
        <dbReference type="EMBL" id="SMO56340.1"/>
    </source>
</evidence>
<feature type="transmembrane region" description="Helical" evidence="7">
    <location>
        <begin position="69"/>
        <end position="95"/>
    </location>
</feature>
<dbReference type="PANTHER" id="PTHR30065">
    <property type="entry name" value="FLAGELLAR BIOSYNTHETIC PROTEIN FLIR"/>
    <property type="match status" value="1"/>
</dbReference>
<dbReference type="AlphaFoldDB" id="A0A521CC51"/>
<gene>
    <name evidence="8" type="ORF">SAMN06269117_1112</name>
</gene>
<keyword evidence="9" id="KW-1185">Reference proteome</keyword>